<dbReference type="InterPro" id="IPR028011">
    <property type="entry name" value="DUF4476"/>
</dbReference>
<feature type="signal peptide" evidence="1">
    <location>
        <begin position="1"/>
        <end position="19"/>
    </location>
</feature>
<dbReference type="Proteomes" id="UP000077177">
    <property type="component" value="Chromosome"/>
</dbReference>
<name>A0A172TW15_9BACT</name>
<keyword evidence="4" id="KW-1185">Reference proteome</keyword>
<feature type="domain" description="DUF4476" evidence="2">
    <location>
        <begin position="288"/>
        <end position="378"/>
    </location>
</feature>
<reference evidence="3 4" key="2">
    <citation type="journal article" date="2016" name="Int. J. Syst. Evol. Microbiol.">
        <title>Flavisolibacter tropicus sp. nov., isolated from tropical soil.</title>
        <authorList>
            <person name="Lee J.J."/>
            <person name="Kang M.S."/>
            <person name="Kim G.S."/>
            <person name="Lee C.S."/>
            <person name="Lim S."/>
            <person name="Lee J."/>
            <person name="Roh S.H."/>
            <person name="Kang H."/>
            <person name="Ha J.M."/>
            <person name="Bae S."/>
            <person name="Jung H.Y."/>
            <person name="Kim M.K."/>
        </authorList>
    </citation>
    <scope>NUCLEOTIDE SEQUENCE [LARGE SCALE GENOMIC DNA]</scope>
    <source>
        <strain evidence="3 4">LCS9</strain>
    </source>
</reference>
<organism evidence="3 4">
    <name type="scientific">Flavisolibacter tropicus</name>
    <dbReference type="NCBI Taxonomy" id="1492898"/>
    <lineage>
        <taxon>Bacteria</taxon>
        <taxon>Pseudomonadati</taxon>
        <taxon>Bacteroidota</taxon>
        <taxon>Chitinophagia</taxon>
        <taxon>Chitinophagales</taxon>
        <taxon>Chitinophagaceae</taxon>
        <taxon>Flavisolibacter</taxon>
    </lineage>
</organism>
<keyword evidence="1" id="KW-0732">Signal</keyword>
<proteinExistence type="predicted"/>
<evidence type="ECO:0000313" key="3">
    <source>
        <dbReference type="EMBL" id="ANE51279.1"/>
    </source>
</evidence>
<feature type="domain" description="DUF4476" evidence="2">
    <location>
        <begin position="411"/>
        <end position="489"/>
    </location>
</feature>
<gene>
    <name evidence="3" type="ORF">SY85_12925</name>
</gene>
<dbReference type="OrthoDB" id="648597at2"/>
<accession>A0A172TW15</accession>
<dbReference type="Pfam" id="PF14771">
    <property type="entry name" value="DUF4476"/>
    <property type="match status" value="3"/>
</dbReference>
<evidence type="ECO:0000256" key="1">
    <source>
        <dbReference type="SAM" id="SignalP"/>
    </source>
</evidence>
<sequence>MKPLYLCLLGIVLASWLRAQTVTLQFIGANKSRQYEVIIDGASYLSADAVGDGKTKMLTMNNLSEGSHELALYNAGTADKKRENTLYKNTFQLRKGYDVAIVVKANGTVSISETKNEQTAVSTGSYNAAMAMNSSDFDHLARSVRGKLMQSAKATTLQSAFENTTYYFSTDQVSHLLAYITSEPKRLELAKTVYPRVVDAANYRQLNDLFSNESLRSELDFFLRNTTITPLAGASSVDNTSAVTAPVAVAEPKEKEEAVSTQKQNEVKSPASEVHLKEVDVYNGRTPVSNKTYNQLQRKVKSQRTQQGKVSVLTSAFQREGSYLTTTQLRELITPITAEADRLTLTKLAYSHTADTANFKTLYDLFDDRYSQMEMDHFIRSSNPNTKVVASNAYAYRVPISEAEYSHLDLKVQFQMRQPDRVAEIKKAFSSHHYFTEEQIRQWLNLVTTEGDRLALAKLAYQRINDPTTFASLYDLFSNEDNRKDLEQYVAANRF</sequence>
<dbReference type="AlphaFoldDB" id="A0A172TW15"/>
<evidence type="ECO:0000259" key="2">
    <source>
        <dbReference type="Pfam" id="PF14771"/>
    </source>
</evidence>
<dbReference type="KEGG" id="fla:SY85_12925"/>
<feature type="domain" description="DUF4476" evidence="2">
    <location>
        <begin position="132"/>
        <end position="220"/>
    </location>
</feature>
<feature type="chain" id="PRO_5008001236" description="DUF4476 domain-containing protein" evidence="1">
    <location>
        <begin position="20"/>
        <end position="495"/>
    </location>
</feature>
<reference evidence="4" key="1">
    <citation type="submission" date="2015-01" db="EMBL/GenBank/DDBJ databases">
        <title>Flavisolibacter sp./LCS9/ whole genome sequencing.</title>
        <authorList>
            <person name="Kim M.K."/>
            <person name="Srinivasan S."/>
            <person name="Lee J.-J."/>
        </authorList>
    </citation>
    <scope>NUCLEOTIDE SEQUENCE [LARGE SCALE GENOMIC DNA]</scope>
    <source>
        <strain evidence="4">LCS9</strain>
    </source>
</reference>
<dbReference type="RefSeq" id="WP_066405134.1">
    <property type="nucleotide sequence ID" value="NZ_CP011390.1"/>
</dbReference>
<dbReference type="EMBL" id="CP011390">
    <property type="protein sequence ID" value="ANE51279.1"/>
    <property type="molecule type" value="Genomic_DNA"/>
</dbReference>
<evidence type="ECO:0000313" key="4">
    <source>
        <dbReference type="Proteomes" id="UP000077177"/>
    </source>
</evidence>
<protein>
    <recommendedName>
        <fullName evidence="2">DUF4476 domain-containing protein</fullName>
    </recommendedName>
</protein>